<keyword evidence="1" id="KW-0175">Coiled coil</keyword>
<sequence length="725" mass="87047">MTVDTHSENFINQHKKKLEDTEQVNSQDPVKMNVFFEFLFDIDLVIELVKPKWIEVYDENYIDNDIIGKLEERLPKIAELLSSLSQKATGKKSDLVNTLESTLDVEVKQTIKQPEKKQPTEQKPFNLTKPKPKMLPEPILIPKKLEKKVVNIDYNKTSLEEIQRQKQMRKKQIEEQTKSKYQEEEEFKLKTKERPSNYEKLVKEHEEKFKKEHQYVQTYHRPVPDFSEPSDVKLNVAAILREEKKLKEQEEKERKRLNDLEWNLRDSTEFENWKIEKKHEDKIKELEQQQRTKIEMALAREAAMMAYEQNIKENQLTVQEMKAQSEKFANEIAEKKKEEIVRKNQIKESVMATKDNATIKRQEIVEKNKKAHDEYLEEREKVLILMKQEQEKEKAKRDELIRQIKELERQPRKRTSGYDPTETMGYGLLEEMSMVQLRERLEEVKEQRALKEEEIRQQNRNNRDNYLSSIQKKVDAIQENRKNLAQKKNEERLEKKRKQEEEKKRLQEIKEKQLLEVHQKIKGKKTQKKMEEEQLAKDLREIKLKRQYMNASAALVEEQAWQNLQQGAEREIREKQVNALIDQERIESIKYKERKILAETAKRTVKQKQEWNNEYDKKYEKAQKENEILFRQIRDDKRALVTSIKEFEQAHNQNMVERDTFKYKMSEMSLTNAKKTQELKKSRETRLKQSQGNQNYNGNQQQQQQQNDMELPGAKYGLPSVQEEQ</sequence>
<dbReference type="InParanoid" id="A0A0V0QQZ9"/>
<reference evidence="3 4" key="1">
    <citation type="journal article" date="2015" name="Sci. Rep.">
        <title>Genome of the facultative scuticociliatosis pathogen Pseudocohnilembus persalinus provides insight into its virulence through horizontal gene transfer.</title>
        <authorList>
            <person name="Xiong J."/>
            <person name="Wang G."/>
            <person name="Cheng J."/>
            <person name="Tian M."/>
            <person name="Pan X."/>
            <person name="Warren A."/>
            <person name="Jiang C."/>
            <person name="Yuan D."/>
            <person name="Miao W."/>
        </authorList>
    </citation>
    <scope>NUCLEOTIDE SEQUENCE [LARGE SCALE GENOMIC DNA]</scope>
    <source>
        <strain evidence="3">36N120E</strain>
    </source>
</reference>
<dbReference type="EMBL" id="LDAU01000118">
    <property type="protein sequence ID" value="KRX04389.1"/>
    <property type="molecule type" value="Genomic_DNA"/>
</dbReference>
<dbReference type="OrthoDB" id="310506at2759"/>
<comment type="caution">
    <text evidence="3">The sequence shown here is derived from an EMBL/GenBank/DDBJ whole genome shotgun (WGS) entry which is preliminary data.</text>
</comment>
<dbReference type="Proteomes" id="UP000054937">
    <property type="component" value="Unassembled WGS sequence"/>
</dbReference>
<accession>A0A0V0QQZ9</accession>
<dbReference type="InterPro" id="IPR039341">
    <property type="entry name" value="CFAP99"/>
</dbReference>
<dbReference type="AlphaFoldDB" id="A0A0V0QQZ9"/>
<protein>
    <submittedName>
        <fullName evidence="3">Uncharacterized protein</fullName>
    </submittedName>
</protein>
<dbReference type="PANTHER" id="PTHR34649:SF1">
    <property type="entry name" value="CILIA- AND FLAGELLA-ASSOCIATED PROTEIN 99"/>
    <property type="match status" value="1"/>
</dbReference>
<evidence type="ECO:0000256" key="1">
    <source>
        <dbReference type="SAM" id="Coils"/>
    </source>
</evidence>
<dbReference type="OMA" id="VQDGRYC"/>
<keyword evidence="4" id="KW-1185">Reference proteome</keyword>
<feature type="region of interest" description="Disordered" evidence="2">
    <location>
        <begin position="112"/>
        <end position="132"/>
    </location>
</feature>
<proteinExistence type="predicted"/>
<gene>
    <name evidence="3" type="ORF">PPERSA_05650</name>
</gene>
<feature type="compositionally biased region" description="Low complexity" evidence="2">
    <location>
        <begin position="689"/>
        <end position="707"/>
    </location>
</feature>
<feature type="coiled-coil region" evidence="1">
    <location>
        <begin position="383"/>
        <end position="410"/>
    </location>
</feature>
<feature type="coiled-coil region" evidence="1">
    <location>
        <begin position="236"/>
        <end position="338"/>
    </location>
</feature>
<feature type="coiled-coil region" evidence="1">
    <location>
        <begin position="605"/>
        <end position="639"/>
    </location>
</feature>
<evidence type="ECO:0000256" key="2">
    <source>
        <dbReference type="SAM" id="MobiDB-lite"/>
    </source>
</evidence>
<feature type="region of interest" description="Disordered" evidence="2">
    <location>
        <begin position="481"/>
        <end position="504"/>
    </location>
</feature>
<dbReference type="PANTHER" id="PTHR34649">
    <property type="entry name" value="CILIA- AND FLAGELLA-ASSOCIATED PROTEIN 99"/>
    <property type="match status" value="1"/>
</dbReference>
<feature type="region of interest" description="Disordered" evidence="2">
    <location>
        <begin position="671"/>
        <end position="725"/>
    </location>
</feature>
<feature type="compositionally biased region" description="Basic and acidic residues" evidence="2">
    <location>
        <begin position="675"/>
        <end position="687"/>
    </location>
</feature>
<evidence type="ECO:0000313" key="3">
    <source>
        <dbReference type="EMBL" id="KRX04389.1"/>
    </source>
</evidence>
<evidence type="ECO:0000313" key="4">
    <source>
        <dbReference type="Proteomes" id="UP000054937"/>
    </source>
</evidence>
<organism evidence="3 4">
    <name type="scientific">Pseudocohnilembus persalinus</name>
    <name type="common">Ciliate</name>
    <dbReference type="NCBI Taxonomy" id="266149"/>
    <lineage>
        <taxon>Eukaryota</taxon>
        <taxon>Sar</taxon>
        <taxon>Alveolata</taxon>
        <taxon>Ciliophora</taxon>
        <taxon>Intramacronucleata</taxon>
        <taxon>Oligohymenophorea</taxon>
        <taxon>Scuticociliatia</taxon>
        <taxon>Philasterida</taxon>
        <taxon>Pseudocohnilembidae</taxon>
        <taxon>Pseudocohnilembus</taxon>
    </lineage>
</organism>
<name>A0A0V0QQZ9_PSEPJ</name>